<dbReference type="EMBL" id="JBGBPQ010000001">
    <property type="protein sequence ID" value="KAL1530428.1"/>
    <property type="molecule type" value="Genomic_DNA"/>
</dbReference>
<feature type="region of interest" description="Disordered" evidence="7">
    <location>
        <begin position="1481"/>
        <end position="1508"/>
    </location>
</feature>
<dbReference type="InterPro" id="IPR014718">
    <property type="entry name" value="GH-type_carb-bd"/>
</dbReference>
<comment type="catalytic activity">
    <reaction evidence="1">
        <text>Hydrolysis of terminal non-reducing beta-D-galactose residues in beta-D-galactosides.</text>
        <dbReference type="EC" id="3.2.1.23"/>
    </reaction>
</comment>
<dbReference type="PRINTS" id="PR00132">
    <property type="entry name" value="GLHYDRLASE2"/>
</dbReference>
<evidence type="ECO:0000256" key="3">
    <source>
        <dbReference type="ARBA" id="ARBA00012756"/>
    </source>
</evidence>
<dbReference type="Gene3D" id="2.60.120.260">
    <property type="entry name" value="Galactose-binding domain-like"/>
    <property type="match status" value="1"/>
</dbReference>
<proteinExistence type="inferred from homology"/>
<name>A0AB34KBD2_PRYPA</name>
<evidence type="ECO:0000256" key="7">
    <source>
        <dbReference type="SAM" id="MobiDB-lite"/>
    </source>
</evidence>
<evidence type="ECO:0000256" key="5">
    <source>
        <dbReference type="ARBA" id="ARBA00023295"/>
    </source>
</evidence>
<reference evidence="9 10" key="1">
    <citation type="journal article" date="2024" name="Science">
        <title>Giant polyketide synthase enzymes in the biosynthesis of giant marine polyether toxins.</title>
        <authorList>
            <person name="Fallon T.R."/>
            <person name="Shende V.V."/>
            <person name="Wierzbicki I.H."/>
            <person name="Pendleton A.L."/>
            <person name="Watervoot N.F."/>
            <person name="Auber R.P."/>
            <person name="Gonzalez D.J."/>
            <person name="Wisecaver J.H."/>
            <person name="Moore B.S."/>
        </authorList>
    </citation>
    <scope>NUCLEOTIDE SEQUENCE [LARGE SCALE GENOMIC DNA]</scope>
    <source>
        <strain evidence="9 10">12B1</strain>
    </source>
</reference>
<feature type="domain" description="Beta galactosidase small chain/" evidence="8">
    <location>
        <begin position="1050"/>
        <end position="1367"/>
    </location>
</feature>
<dbReference type="PANTHER" id="PTHR46323">
    <property type="entry name" value="BETA-GALACTOSIDASE"/>
    <property type="match status" value="1"/>
</dbReference>
<sequence>MPQNYRSAASFVMAVQWGSEDAVGVQPEAPPPPFYGGDVCFLFSDTAHAYVHVSEQGDGLSASWSDIIPASALALWRPEALPQQLLSGHGVCFQSHTGFVCVRDGKLTATASQPSEAVVFAIQRLSRDGEVLPVGTALEVGSRVQLRLGGAGGACVQVQLDRSISTCQSGGAPGTSFLMLSDGAPPGSPVWANPRITSFGTLASHVPLRSYRSEAAAESGADPRVCLSGIWRFKLFACPACVPSQLAGKLTELAALLEQRPAQGEKGEASQAEQTGEADETADGWDVCAGWRSMPVPSNWQLHDTGDPPIYTNVAYPWQLWPPHIPQQANPTGCYWRTFSAPADWFVLPCSGRGEDGNACSGDRSHDTLYRDERAFLLLDGVDSACYVWLNGVLLGYSQDSRLPAEFEVTRFLRQEENQLLVQVMRWCDGSYLEDQDHWWLSGVHRDVWLYRKPAAHLADIEASILPEEETINAGRAAAVLRVRAAIRLPPSCGVESRPQLKLCASLRFPHGGEVCRMEPMSLEAAIAADSRVETPCQLDSIAESIRGEKGVVFLEASCRVPVVNLWSAERPYLYTLLLCLRNGHAGQELEWERVRLGGRRVRIERRQLLVNGVAITFKGVNRHEHDETFGKVISEASMRKDICLMKANNFNAVRCSHYPNCSRWYELCDEFGLYVVDEANIETHGLCAMRYPYNRVHLNASPEWRGGMLKRVFRMVERDKNHPSIVLWSLGNEAGVGPTQMLMSAFLKERDPSRPIQYEGLGNCTHLSSQILVPMYAHPGQCAMLVDAPGEQRPLVLCEYSHAMGNSNGGLHEYWKLFHEHPSIQGGFIWDWVDQGLLRTLSDGRRVWAYGGDFGDFPNDRQFCINGVLFPNRSPHPVLEELRHLQQPLLMVLDAADSSLRIKSTLDFVTSEWIVLRWVLERDGAEVAVGTFDDAALQAIEPKKEVRIPAESQPWAAALSRVWTETKGGIVTLSIFSLLGDNLSCLDEACAPEWAISGAELGHHQFELYPPCESPVLSAPSCLSCLEWNQPDGNQSLVKLSSRPCGGWTMEAGDTCIVISPEGYLTSMTCEGTLLITGGPTPCLWRAPTDNDEYGRYADSWRAVGLLGTTTVLEGLRAWQPATNLAVVQADWRLVGSAGQPLGTAVYVYLVSSNGELEMRCSMQLRVRQQVREAAAKTARATPPIVSLPRVGMRLQVPKHFGGIQYFGLGPHETYPDRKAAARLGVWNVHLTSLHTPYIVPSENGGRGGVRWWAMTHDGVRSSRASHLEATEEDDENLSQSSVRGLLLQASGLSSPMQMSASAFSVEALTSATHDHELVEDGTTHVHMDAQHMGVGGHDSWSYLRTVDDRYYVKPEQLVPFSVRFAPLRDFESAETLAITPSQQGILTSGTAVLLRALPPLPQWPDATSCANEANNSFDNKPFDNFFMSLDPSNGGKRETVEDCEPDAQVSTASGGGHEVMNMDAEGNEGPELSNAQVARMDAQEHSSQESDVAEMEEDEKSRKEDLKVQPAELARAFEETDGHALQNNLDGSVGGRSQLSHDLRKRAGEDGDAATVLLVQEPHKSEQVETGSLCPSNTTEIYLRIADTVEGVVKPSGKSHEDTHASKPIVMLEKLSGGPIFCGNTISLRGSGGQHMSVHGETVSSQMPYGISPIQSLQIELVGSEDVDCRGVTQLETRRLLCHGDAVCLRACNGKFLQLIAPSLHAQPSLQLSATATSTADAQQWEVLVM</sequence>
<keyword evidence="10" id="KW-1185">Reference proteome</keyword>
<dbReference type="Pfam" id="PF02929">
    <property type="entry name" value="Bgal_small_N"/>
    <property type="match status" value="1"/>
</dbReference>
<dbReference type="SUPFAM" id="SSF49785">
    <property type="entry name" value="Galactose-binding domain-like"/>
    <property type="match status" value="1"/>
</dbReference>
<dbReference type="Gene3D" id="3.20.20.80">
    <property type="entry name" value="Glycosidases"/>
    <property type="match status" value="1"/>
</dbReference>
<dbReference type="SUPFAM" id="SSF49303">
    <property type="entry name" value="beta-Galactosidase/glucuronidase domain"/>
    <property type="match status" value="1"/>
</dbReference>
<keyword evidence="5" id="KW-0326">Glycosidase</keyword>
<dbReference type="InterPro" id="IPR017853">
    <property type="entry name" value="GH"/>
</dbReference>
<dbReference type="EC" id="3.2.1.23" evidence="3"/>
<dbReference type="SUPFAM" id="SSF74650">
    <property type="entry name" value="Galactose mutarotase-like"/>
    <property type="match status" value="1"/>
</dbReference>
<evidence type="ECO:0000259" key="8">
    <source>
        <dbReference type="SMART" id="SM01038"/>
    </source>
</evidence>
<dbReference type="PANTHER" id="PTHR46323:SF2">
    <property type="entry name" value="BETA-GALACTOSIDASE"/>
    <property type="match status" value="1"/>
</dbReference>
<gene>
    <name evidence="9" type="ORF">AB1Y20_001333</name>
</gene>
<feature type="region of interest" description="Disordered" evidence="7">
    <location>
        <begin position="1436"/>
        <end position="1458"/>
    </location>
</feature>
<evidence type="ECO:0000313" key="9">
    <source>
        <dbReference type="EMBL" id="KAL1530428.1"/>
    </source>
</evidence>
<evidence type="ECO:0000256" key="2">
    <source>
        <dbReference type="ARBA" id="ARBA00007401"/>
    </source>
</evidence>
<dbReference type="InterPro" id="IPR023230">
    <property type="entry name" value="Glyco_hydro_2_CS"/>
</dbReference>
<dbReference type="Gene3D" id="2.60.40.10">
    <property type="entry name" value="Immunoglobulins"/>
    <property type="match status" value="2"/>
</dbReference>
<dbReference type="InterPro" id="IPR023232">
    <property type="entry name" value="Glyco_hydro_2_AS"/>
</dbReference>
<dbReference type="Pfam" id="PF02836">
    <property type="entry name" value="Glyco_hydro_2_C"/>
    <property type="match status" value="1"/>
</dbReference>
<comment type="similarity">
    <text evidence="2">Belongs to the glycosyl hydrolase 2 family.</text>
</comment>
<dbReference type="Proteomes" id="UP001515480">
    <property type="component" value="Unassembled WGS sequence"/>
</dbReference>
<dbReference type="Gene3D" id="2.70.98.10">
    <property type="match status" value="1"/>
</dbReference>
<dbReference type="InterPro" id="IPR006104">
    <property type="entry name" value="Glyco_hydro_2_N"/>
</dbReference>
<dbReference type="GO" id="GO:0030246">
    <property type="term" value="F:carbohydrate binding"/>
    <property type="evidence" value="ECO:0007669"/>
    <property type="project" value="InterPro"/>
</dbReference>
<dbReference type="InterPro" id="IPR013783">
    <property type="entry name" value="Ig-like_fold"/>
</dbReference>
<dbReference type="InterPro" id="IPR004199">
    <property type="entry name" value="B-gal_small/dom_5"/>
</dbReference>
<accession>A0AB34KBD2</accession>
<dbReference type="SMART" id="SM01038">
    <property type="entry name" value="Bgal_small_N"/>
    <property type="match status" value="1"/>
</dbReference>
<dbReference type="InterPro" id="IPR008979">
    <property type="entry name" value="Galactose-bd-like_sf"/>
</dbReference>
<dbReference type="InterPro" id="IPR006103">
    <property type="entry name" value="Glyco_hydro_2_cat"/>
</dbReference>
<feature type="region of interest" description="Disordered" evidence="7">
    <location>
        <begin position="261"/>
        <end position="281"/>
    </location>
</feature>
<dbReference type="InterPro" id="IPR011013">
    <property type="entry name" value="Gal_mutarotase_sf_dom"/>
</dbReference>
<dbReference type="GO" id="GO:0005990">
    <property type="term" value="P:lactose catabolic process"/>
    <property type="evidence" value="ECO:0007669"/>
    <property type="project" value="TreeGrafter"/>
</dbReference>
<dbReference type="PROSITE" id="PS00608">
    <property type="entry name" value="GLYCOSYL_HYDROL_F2_2"/>
    <property type="match status" value="1"/>
</dbReference>
<dbReference type="PROSITE" id="PS00719">
    <property type="entry name" value="GLYCOSYL_HYDROL_F2_1"/>
    <property type="match status" value="1"/>
</dbReference>
<dbReference type="InterPro" id="IPR036156">
    <property type="entry name" value="Beta-gal/glucu_dom_sf"/>
</dbReference>
<dbReference type="InterPro" id="IPR006101">
    <property type="entry name" value="Glyco_hydro_2"/>
</dbReference>
<dbReference type="InterPro" id="IPR050347">
    <property type="entry name" value="Bact_Beta-galactosidase"/>
</dbReference>
<dbReference type="SUPFAM" id="SSF51445">
    <property type="entry name" value="(Trans)glycosidases"/>
    <property type="match status" value="1"/>
</dbReference>
<organism evidence="9 10">
    <name type="scientific">Prymnesium parvum</name>
    <name type="common">Toxic golden alga</name>
    <dbReference type="NCBI Taxonomy" id="97485"/>
    <lineage>
        <taxon>Eukaryota</taxon>
        <taxon>Haptista</taxon>
        <taxon>Haptophyta</taxon>
        <taxon>Prymnesiophyceae</taxon>
        <taxon>Prymnesiales</taxon>
        <taxon>Prymnesiaceae</taxon>
        <taxon>Prymnesium</taxon>
    </lineage>
</organism>
<evidence type="ECO:0000313" key="10">
    <source>
        <dbReference type="Proteomes" id="UP001515480"/>
    </source>
</evidence>
<protein>
    <recommendedName>
        <fullName evidence="3">beta-galactosidase</fullName>
        <ecNumber evidence="3">3.2.1.23</ecNumber>
    </recommendedName>
    <alternativeName>
        <fullName evidence="6">Lactase</fullName>
    </alternativeName>
</protein>
<evidence type="ECO:0000256" key="6">
    <source>
        <dbReference type="ARBA" id="ARBA00032230"/>
    </source>
</evidence>
<dbReference type="GO" id="GO:0004565">
    <property type="term" value="F:beta-galactosidase activity"/>
    <property type="evidence" value="ECO:0007669"/>
    <property type="project" value="UniProtKB-EC"/>
</dbReference>
<comment type="caution">
    <text evidence="9">The sequence shown here is derived from an EMBL/GenBank/DDBJ whole genome shotgun (WGS) entry which is preliminary data.</text>
</comment>
<evidence type="ECO:0000256" key="1">
    <source>
        <dbReference type="ARBA" id="ARBA00001412"/>
    </source>
</evidence>
<dbReference type="GO" id="GO:0009341">
    <property type="term" value="C:beta-galactosidase complex"/>
    <property type="evidence" value="ECO:0007669"/>
    <property type="project" value="InterPro"/>
</dbReference>
<dbReference type="FunFam" id="3.20.20.80:FF:000018">
    <property type="entry name" value="Beta-galactosidase"/>
    <property type="match status" value="1"/>
</dbReference>
<dbReference type="Pfam" id="PF02837">
    <property type="entry name" value="Glyco_hydro_2_N"/>
    <property type="match status" value="2"/>
</dbReference>
<evidence type="ECO:0000256" key="4">
    <source>
        <dbReference type="ARBA" id="ARBA00022801"/>
    </source>
</evidence>
<keyword evidence="4" id="KW-0378">Hydrolase</keyword>